<feature type="transmembrane region" description="Helical" evidence="10">
    <location>
        <begin position="56"/>
        <end position="75"/>
    </location>
</feature>
<feature type="compositionally biased region" description="Polar residues" evidence="9">
    <location>
        <begin position="397"/>
        <end position="406"/>
    </location>
</feature>
<evidence type="ECO:0000256" key="6">
    <source>
        <dbReference type="ARBA" id="ARBA00022777"/>
    </source>
</evidence>
<evidence type="ECO:0000256" key="1">
    <source>
        <dbReference type="ARBA" id="ARBA00000085"/>
    </source>
</evidence>
<sequence>MQVTPPLPLLRRVPSGLWTALAWCAGLALTFLMRVRLPGEAEPAYSPGALLYHWDGLSFLIVATALVVTGSTLLARRPLPALTLLLAASAVACMPLGVGEIPSAQFLAVDAALYFIAATAPRRTSIAAITISLITLAGYLGTRLLFGWVVGTSAELAVAMTAVIAWLVGRSVHQAHVHAESLRVQATAQAITSERLRIARELHDMVAHSIGIIALQAGAARRVIDTQPVRAREALGEIETVGRETLSGLRRMLGALRHPEPTHPRETTPVTHLIPVRPPQSESFGRSVSADQQPGAVPNPARPSQRESSDRFLSADQQPGVLPIPAQPSQRESSGPSMPVDQQPGVLPNPVRPLQSESSGRSMPVDQQPGALSDRPALTEQRPDASVSRYASVGPPQRTSGHSESVQVPPAVSLGPPESGPAPSTAPFDSGLAPFGSGLVPLGPDLAPAGLSGLERLAATTTAAGVQVQVRWRGVRRPLPPEIDMSAYRIVQEAVTNVTRHAEHPSCQVTVDFGDEELAIEVIDPAPSPDPSLPLDPSPDLCSNPGPDLCSDTSPGLSSDSGPGLSSGRSSGLSSGGSLDLSLDSGSGLFAGRSPGLSLGSGSGPSSDRSPGPSSGRSLALSSEPSPVLSLDSAPGFFTGRSPGLSLGSGSALSSDRSPDLSSDSDSGPSTGCSPGVSLGFDSGPSPDLSRDIAAAPACDLKPAADRSSRSVPSSAPSSDASLSSGSGPGLGAVPAHNSGSGAGRRFGGGRGRKAGVGYGLVGMRERVGLLNGVFYAGPRQEGGFRVVARLPVPARVR</sequence>
<evidence type="ECO:0000313" key="12">
    <source>
        <dbReference type="EMBL" id="MBE1592513.1"/>
    </source>
</evidence>
<dbReference type="PANTHER" id="PTHR24421">
    <property type="entry name" value="NITRATE/NITRITE SENSOR PROTEIN NARX-RELATED"/>
    <property type="match status" value="1"/>
</dbReference>
<evidence type="ECO:0000256" key="3">
    <source>
        <dbReference type="ARBA" id="ARBA00022553"/>
    </source>
</evidence>
<dbReference type="InterPro" id="IPR011712">
    <property type="entry name" value="Sig_transdc_His_kin_sub3_dim/P"/>
</dbReference>
<feature type="transmembrane region" description="Helical" evidence="10">
    <location>
        <begin position="145"/>
        <end position="168"/>
    </location>
</feature>
<keyword evidence="6 12" id="KW-0418">Kinase</keyword>
<accession>A0ABR9MJ05</accession>
<dbReference type="PANTHER" id="PTHR24421:SF10">
    <property type="entry name" value="NITRATE_NITRITE SENSOR PROTEIN NARQ"/>
    <property type="match status" value="1"/>
</dbReference>
<keyword evidence="5" id="KW-0547">Nucleotide-binding</keyword>
<feature type="region of interest" description="Disordered" evidence="9">
    <location>
        <begin position="593"/>
        <end position="755"/>
    </location>
</feature>
<feature type="compositionally biased region" description="Polar residues" evidence="9">
    <location>
        <begin position="280"/>
        <end position="292"/>
    </location>
</feature>
<dbReference type="Gene3D" id="3.30.565.10">
    <property type="entry name" value="Histidine kinase-like ATPase, C-terminal domain"/>
    <property type="match status" value="2"/>
</dbReference>
<evidence type="ECO:0000256" key="7">
    <source>
        <dbReference type="ARBA" id="ARBA00022840"/>
    </source>
</evidence>
<evidence type="ECO:0000259" key="11">
    <source>
        <dbReference type="Pfam" id="PF07730"/>
    </source>
</evidence>
<feature type="compositionally biased region" description="Low complexity" evidence="9">
    <location>
        <begin position="640"/>
        <end position="676"/>
    </location>
</feature>
<keyword evidence="8" id="KW-0902">Two-component regulatory system</keyword>
<evidence type="ECO:0000256" key="4">
    <source>
        <dbReference type="ARBA" id="ARBA00022679"/>
    </source>
</evidence>
<dbReference type="EMBL" id="JADBEK010000001">
    <property type="protein sequence ID" value="MBE1592513.1"/>
    <property type="molecule type" value="Genomic_DNA"/>
</dbReference>
<name>A0ABR9MJ05_9ACTN</name>
<evidence type="ECO:0000256" key="9">
    <source>
        <dbReference type="SAM" id="MobiDB-lite"/>
    </source>
</evidence>
<feature type="transmembrane region" description="Helical" evidence="10">
    <location>
        <begin position="81"/>
        <end position="99"/>
    </location>
</feature>
<feature type="transmembrane region" description="Helical" evidence="10">
    <location>
        <begin position="111"/>
        <end position="139"/>
    </location>
</feature>
<evidence type="ECO:0000256" key="8">
    <source>
        <dbReference type="ARBA" id="ARBA00023012"/>
    </source>
</evidence>
<keyword evidence="4" id="KW-0808">Transferase</keyword>
<dbReference type="InterPro" id="IPR036890">
    <property type="entry name" value="HATPase_C_sf"/>
</dbReference>
<keyword evidence="7" id="KW-0067">ATP-binding</keyword>
<evidence type="ECO:0000256" key="10">
    <source>
        <dbReference type="SAM" id="Phobius"/>
    </source>
</evidence>
<dbReference type="Pfam" id="PF07730">
    <property type="entry name" value="HisKA_3"/>
    <property type="match status" value="1"/>
</dbReference>
<feature type="transmembrane region" description="Helical" evidence="10">
    <location>
        <begin position="15"/>
        <end position="35"/>
    </location>
</feature>
<gene>
    <name evidence="12" type="ORF">H4W80_010771</name>
</gene>
<evidence type="ECO:0000313" key="13">
    <source>
        <dbReference type="Proteomes" id="UP000633509"/>
    </source>
</evidence>
<protein>
    <recommendedName>
        <fullName evidence="2">histidine kinase</fullName>
        <ecNumber evidence="2">2.7.13.3</ecNumber>
    </recommendedName>
</protein>
<feature type="compositionally biased region" description="Pro residues" evidence="9">
    <location>
        <begin position="526"/>
        <end position="537"/>
    </location>
</feature>
<feature type="compositionally biased region" description="Gly residues" evidence="9">
    <location>
        <begin position="741"/>
        <end position="755"/>
    </location>
</feature>
<feature type="compositionally biased region" description="Polar residues" evidence="9">
    <location>
        <begin position="327"/>
        <end position="336"/>
    </location>
</feature>
<dbReference type="InterPro" id="IPR050482">
    <property type="entry name" value="Sensor_HK_TwoCompSys"/>
</dbReference>
<dbReference type="EC" id="2.7.13.3" evidence="2"/>
<organism evidence="12 13">
    <name type="scientific">Nonomuraea angiospora</name>
    <dbReference type="NCBI Taxonomy" id="46172"/>
    <lineage>
        <taxon>Bacteria</taxon>
        <taxon>Bacillati</taxon>
        <taxon>Actinomycetota</taxon>
        <taxon>Actinomycetes</taxon>
        <taxon>Streptosporangiales</taxon>
        <taxon>Streptosporangiaceae</taxon>
        <taxon>Nonomuraea</taxon>
    </lineage>
</organism>
<feature type="compositionally biased region" description="Low complexity" evidence="9">
    <location>
        <begin position="551"/>
        <end position="579"/>
    </location>
</feature>
<comment type="caution">
    <text evidence="12">The sequence shown here is derived from an EMBL/GenBank/DDBJ whole genome shotgun (WGS) entry which is preliminary data.</text>
</comment>
<keyword evidence="10" id="KW-1133">Transmembrane helix</keyword>
<dbReference type="RefSeq" id="WP_225964170.1">
    <property type="nucleotide sequence ID" value="NZ_JADBEK010000001.1"/>
</dbReference>
<feature type="compositionally biased region" description="Low complexity" evidence="9">
    <location>
        <begin position="593"/>
        <end position="626"/>
    </location>
</feature>
<evidence type="ECO:0000256" key="5">
    <source>
        <dbReference type="ARBA" id="ARBA00022741"/>
    </source>
</evidence>
<feature type="region of interest" description="Disordered" evidence="9">
    <location>
        <begin position="256"/>
        <end position="430"/>
    </location>
</feature>
<reference evidence="12 13" key="1">
    <citation type="submission" date="2020-10" db="EMBL/GenBank/DDBJ databases">
        <title>Sequencing the genomes of 1000 actinobacteria strains.</title>
        <authorList>
            <person name="Klenk H.-P."/>
        </authorList>
    </citation>
    <scope>NUCLEOTIDE SEQUENCE [LARGE SCALE GENOMIC DNA]</scope>
    <source>
        <strain evidence="12 13">DSM 43173</strain>
    </source>
</reference>
<keyword evidence="13" id="KW-1185">Reference proteome</keyword>
<keyword evidence="10" id="KW-0812">Transmembrane</keyword>
<keyword evidence="10" id="KW-0472">Membrane</keyword>
<feature type="compositionally biased region" description="Low complexity" evidence="9">
    <location>
        <begin position="710"/>
        <end position="736"/>
    </location>
</feature>
<evidence type="ECO:0000256" key="2">
    <source>
        <dbReference type="ARBA" id="ARBA00012438"/>
    </source>
</evidence>
<dbReference type="GO" id="GO:0016301">
    <property type="term" value="F:kinase activity"/>
    <property type="evidence" value="ECO:0007669"/>
    <property type="project" value="UniProtKB-KW"/>
</dbReference>
<proteinExistence type="predicted"/>
<dbReference type="Proteomes" id="UP000633509">
    <property type="component" value="Unassembled WGS sequence"/>
</dbReference>
<feature type="region of interest" description="Disordered" evidence="9">
    <location>
        <begin position="523"/>
        <end position="579"/>
    </location>
</feature>
<feature type="domain" description="Signal transduction histidine kinase subgroup 3 dimerisation and phosphoacceptor" evidence="11">
    <location>
        <begin position="194"/>
        <end position="259"/>
    </location>
</feature>
<dbReference type="Gene3D" id="1.20.5.1930">
    <property type="match status" value="1"/>
</dbReference>
<feature type="compositionally biased region" description="Basic and acidic residues" evidence="9">
    <location>
        <begin position="257"/>
        <end position="266"/>
    </location>
</feature>
<keyword evidence="3" id="KW-0597">Phosphoprotein</keyword>
<comment type="catalytic activity">
    <reaction evidence="1">
        <text>ATP + protein L-histidine = ADP + protein N-phospho-L-histidine.</text>
        <dbReference type="EC" id="2.7.13.3"/>
    </reaction>
</comment>